<name>A0A7U7DIB9_XANCJ</name>
<dbReference type="AlphaFoldDB" id="A0A7U7DIB9"/>
<dbReference type="RefSeq" id="WP_144422677.1">
    <property type="nucleotide sequence ID" value="NZ_LR861807.1"/>
</dbReference>
<accession>A0A7U7DIB9</accession>
<gene>
    <name evidence="3" type="ORF">XSP_003835</name>
    <name evidence="2" type="ORF">XSP_003866</name>
</gene>
<dbReference type="EMBL" id="LR824643">
    <property type="protein sequence ID" value="CAD0342515.1"/>
    <property type="molecule type" value="Genomic_DNA"/>
</dbReference>
<dbReference type="Proteomes" id="UP000514411">
    <property type="component" value="Chromosome"/>
</dbReference>
<feature type="chain" id="PRO_5039824661" evidence="1">
    <location>
        <begin position="27"/>
        <end position="104"/>
    </location>
</feature>
<reference evidence="2 4" key="1">
    <citation type="submission" date="2020-07" db="EMBL/GenBank/DDBJ databases">
        <authorList>
            <person name="Teixeira M."/>
        </authorList>
    </citation>
    <scope>NUCLEOTIDE SEQUENCE</scope>
    <source>
        <strain evidence="3">3</strain>
        <strain evidence="2">Xanthomonas arboricola pv. juglandis CPBF 427</strain>
    </source>
</reference>
<protein>
    <submittedName>
        <fullName evidence="2">Uncharacterized protein</fullName>
    </submittedName>
</protein>
<keyword evidence="1" id="KW-0732">Signal</keyword>
<evidence type="ECO:0000256" key="1">
    <source>
        <dbReference type="SAM" id="SignalP"/>
    </source>
</evidence>
<evidence type="ECO:0000313" key="3">
    <source>
        <dbReference type="EMBL" id="CAD1797118.1"/>
    </source>
</evidence>
<dbReference type="EMBL" id="LR861807">
    <property type="protein sequence ID" value="CAD1797118.1"/>
    <property type="molecule type" value="Genomic_DNA"/>
</dbReference>
<proteinExistence type="predicted"/>
<organism evidence="2">
    <name type="scientific">Xanthomonas campestris pv. juglandis</name>
    <name type="common">Xanthomonas arboricola pv. juglandis</name>
    <dbReference type="NCBI Taxonomy" id="195709"/>
    <lineage>
        <taxon>Bacteria</taxon>
        <taxon>Pseudomonadati</taxon>
        <taxon>Pseudomonadota</taxon>
        <taxon>Gammaproteobacteria</taxon>
        <taxon>Lysobacterales</taxon>
        <taxon>Lysobacteraceae</taxon>
        <taxon>Xanthomonas</taxon>
    </lineage>
</organism>
<feature type="signal peptide" evidence="1">
    <location>
        <begin position="1"/>
        <end position="26"/>
    </location>
</feature>
<evidence type="ECO:0000313" key="2">
    <source>
        <dbReference type="EMBL" id="CAD0342515.1"/>
    </source>
</evidence>
<evidence type="ECO:0000313" key="4">
    <source>
        <dbReference type="Proteomes" id="UP000514411"/>
    </source>
</evidence>
<dbReference type="OrthoDB" id="9893645at2"/>
<sequence length="104" mass="11533">MIKKTCFRARNACLFFGHAHLSSATATVASDGLTDDLCSLIDSLNRFTSNDAFGEASRRYLLQRLSRRSQPCHHSPLRLAVTAVHDPAIQARHRSARAPCGVRR</sequence>